<keyword evidence="4 7" id="KW-1133">Transmembrane helix</keyword>
<evidence type="ECO:0000313" key="8">
    <source>
        <dbReference type="EMBL" id="KUP92162.1"/>
    </source>
</evidence>
<feature type="transmembrane region" description="Helical" evidence="7">
    <location>
        <begin position="149"/>
        <end position="170"/>
    </location>
</feature>
<dbReference type="EMBL" id="LPUY01000078">
    <property type="protein sequence ID" value="KUP92162.1"/>
    <property type="molecule type" value="Genomic_DNA"/>
</dbReference>
<keyword evidence="9" id="KW-1185">Reference proteome</keyword>
<evidence type="ECO:0000256" key="6">
    <source>
        <dbReference type="SAM" id="MobiDB-lite"/>
    </source>
</evidence>
<accession>A0A132BVS2</accession>
<feature type="transmembrane region" description="Helical" evidence="7">
    <location>
        <begin position="110"/>
        <end position="128"/>
    </location>
</feature>
<keyword evidence="2" id="KW-1003">Cell membrane</keyword>
<feature type="region of interest" description="Disordered" evidence="6">
    <location>
        <begin position="205"/>
        <end position="227"/>
    </location>
</feature>
<proteinExistence type="predicted"/>
<dbReference type="PANTHER" id="PTHR33545">
    <property type="entry name" value="UPF0750 MEMBRANE PROTEIN YITT-RELATED"/>
    <property type="match status" value="1"/>
</dbReference>
<sequence>MALPSSRPALSLFDLQGLLFGVLMCSLGLVFLKSAGLVTGQTAGMALLLSYVLPVDFGVLFFGIGVPFLVLAWIKRGPAFALRTVAVVVGISAGAQTLPQYVAFDLLHPAAAALLGGLCNGAGLIAIFRHNASAGGMTIVGIIIEQRTGFKAGWFQLLVDAAVFAAAALVLTPAQLIYSFMGALVTNLIIVWNFDVAQSGTGRPGYGRGAAMPKATSPDARTGRPRG</sequence>
<dbReference type="AlphaFoldDB" id="A0A132BVS2"/>
<dbReference type="InterPro" id="IPR051461">
    <property type="entry name" value="UPF0750_membrane"/>
</dbReference>
<organism evidence="8 9">
    <name type="scientific">Tritonibacter horizontis</name>
    <dbReference type="NCBI Taxonomy" id="1768241"/>
    <lineage>
        <taxon>Bacteria</taxon>
        <taxon>Pseudomonadati</taxon>
        <taxon>Pseudomonadota</taxon>
        <taxon>Alphaproteobacteria</taxon>
        <taxon>Rhodobacterales</taxon>
        <taxon>Paracoccaceae</taxon>
        <taxon>Tritonibacter</taxon>
    </lineage>
</organism>
<name>A0A132BVS2_9RHOB</name>
<keyword evidence="3 7" id="KW-0812">Transmembrane</keyword>
<evidence type="ECO:0000256" key="7">
    <source>
        <dbReference type="SAM" id="Phobius"/>
    </source>
</evidence>
<comment type="caution">
    <text evidence="8">The sequence shown here is derived from an EMBL/GenBank/DDBJ whole genome shotgun (WGS) entry which is preliminary data.</text>
</comment>
<gene>
    <name evidence="8" type="ORF">TRIHO_29860</name>
</gene>
<dbReference type="PANTHER" id="PTHR33545:SF5">
    <property type="entry name" value="UPF0750 MEMBRANE PROTEIN YITT"/>
    <property type="match status" value="1"/>
</dbReference>
<dbReference type="Proteomes" id="UP000068382">
    <property type="component" value="Unassembled WGS sequence"/>
</dbReference>
<dbReference type="GO" id="GO:0005886">
    <property type="term" value="C:plasma membrane"/>
    <property type="evidence" value="ECO:0007669"/>
    <property type="project" value="UniProtKB-SubCell"/>
</dbReference>
<protein>
    <recommendedName>
        <fullName evidence="10">5xTM membrane BCR, YitT family</fullName>
    </recommendedName>
</protein>
<dbReference type="InterPro" id="IPR003740">
    <property type="entry name" value="YitT"/>
</dbReference>
<evidence type="ECO:0000256" key="5">
    <source>
        <dbReference type="ARBA" id="ARBA00023136"/>
    </source>
</evidence>
<evidence type="ECO:0000313" key="9">
    <source>
        <dbReference type="Proteomes" id="UP000068382"/>
    </source>
</evidence>
<evidence type="ECO:0000256" key="2">
    <source>
        <dbReference type="ARBA" id="ARBA00022475"/>
    </source>
</evidence>
<feature type="transmembrane region" description="Helical" evidence="7">
    <location>
        <begin position="12"/>
        <end position="31"/>
    </location>
</feature>
<evidence type="ECO:0000256" key="1">
    <source>
        <dbReference type="ARBA" id="ARBA00004651"/>
    </source>
</evidence>
<comment type="subcellular location">
    <subcellularLocation>
        <location evidence="1">Cell membrane</location>
        <topology evidence="1">Multi-pass membrane protein</topology>
    </subcellularLocation>
</comment>
<keyword evidence="5 7" id="KW-0472">Membrane</keyword>
<feature type="transmembrane region" description="Helical" evidence="7">
    <location>
        <begin position="51"/>
        <end position="73"/>
    </location>
</feature>
<evidence type="ECO:0008006" key="10">
    <source>
        <dbReference type="Google" id="ProtNLM"/>
    </source>
</evidence>
<dbReference type="OrthoDB" id="3296441at2"/>
<dbReference type="Pfam" id="PF02588">
    <property type="entry name" value="YitT_membrane"/>
    <property type="match status" value="1"/>
</dbReference>
<evidence type="ECO:0000256" key="3">
    <source>
        <dbReference type="ARBA" id="ARBA00022692"/>
    </source>
</evidence>
<reference evidence="8 9" key="1">
    <citation type="submission" date="2015-12" db="EMBL/GenBank/DDBJ databases">
        <title>Genome sequence of the marine Rhodobacteraceae strain O3.65, Candidatus Tritonibacter horizontis.</title>
        <authorList>
            <person name="Poehlein A."/>
            <person name="Giebel H.A."/>
            <person name="Voget S."/>
            <person name="Brinkhoff T."/>
        </authorList>
    </citation>
    <scope>NUCLEOTIDE SEQUENCE [LARGE SCALE GENOMIC DNA]</scope>
    <source>
        <strain evidence="8 9">O3.65</strain>
    </source>
</reference>
<evidence type="ECO:0000256" key="4">
    <source>
        <dbReference type="ARBA" id="ARBA00022989"/>
    </source>
</evidence>
<dbReference type="RefSeq" id="WP_068245335.1">
    <property type="nucleotide sequence ID" value="NZ_LPUY01000078.1"/>
</dbReference>
<feature type="transmembrane region" description="Helical" evidence="7">
    <location>
        <begin position="176"/>
        <end position="194"/>
    </location>
</feature>
<dbReference type="PATRIC" id="fig|1768241.3.peg.3124"/>
<feature type="transmembrane region" description="Helical" evidence="7">
    <location>
        <begin position="80"/>
        <end position="98"/>
    </location>
</feature>